<dbReference type="PANTHER" id="PTHR34611">
    <property type="match status" value="1"/>
</dbReference>
<evidence type="ECO:0000256" key="1">
    <source>
        <dbReference type="ARBA" id="ARBA00009787"/>
    </source>
</evidence>
<dbReference type="InterPro" id="IPR006842">
    <property type="entry name" value="Transposase_31"/>
</dbReference>
<dbReference type="GO" id="GO:0006310">
    <property type="term" value="P:DNA recombination"/>
    <property type="evidence" value="ECO:0007669"/>
    <property type="project" value="TreeGrafter"/>
</dbReference>
<reference evidence="3 4" key="1">
    <citation type="journal article" date="2018" name="Microbes Environ.">
        <title>Comparative Genomic Insights into Endofungal Lifestyles of Two Bacterial Endosymbionts, Mycoavidus cysteinexigens and Burkholderia rhizoxinica.</title>
        <authorList>
            <person name="Sharmin D."/>
            <person name="Guo Y."/>
            <person name="Nishizawa T."/>
            <person name="Ohshima S."/>
            <person name="Sato Y."/>
            <person name="Takashima Y."/>
            <person name="Narisawa K."/>
            <person name="Ohta H."/>
        </authorList>
    </citation>
    <scope>NUCLEOTIDE SEQUENCE [LARGE SCALE GENOMIC DNA]</scope>
    <source>
        <strain evidence="3 4">B1-EB</strain>
    </source>
</reference>
<gene>
    <name evidence="3" type="ORF">MCB1EB_0865</name>
</gene>
<dbReference type="InterPro" id="IPR010106">
    <property type="entry name" value="RpnA"/>
</dbReference>
<comment type="similarity">
    <text evidence="1">Belongs to the Rpn/YhgA-like nuclease family.</text>
</comment>
<keyword evidence="4" id="KW-1185">Reference proteome</keyword>
<accession>A0A2Z6EUD0</accession>
<dbReference type="NCBIfam" id="TIGR01784">
    <property type="entry name" value="T_den_put_tspse"/>
    <property type="match status" value="1"/>
</dbReference>
<dbReference type="GO" id="GO:1990238">
    <property type="term" value="F:double-stranded DNA endonuclease activity"/>
    <property type="evidence" value="ECO:0007669"/>
    <property type="project" value="TreeGrafter"/>
</dbReference>
<evidence type="ECO:0000313" key="4">
    <source>
        <dbReference type="Proteomes" id="UP000282597"/>
    </source>
</evidence>
<dbReference type="Pfam" id="PF04754">
    <property type="entry name" value="Transposase_31"/>
    <property type="match status" value="1"/>
</dbReference>
<name>A0A2Z6EUD0_9BURK</name>
<dbReference type="EMBL" id="AP018150">
    <property type="protein sequence ID" value="BBE09026.1"/>
    <property type="molecule type" value="Genomic_DNA"/>
</dbReference>
<feature type="domain" description="Transposase (putative) YhgA-like" evidence="2">
    <location>
        <begin position="8"/>
        <end position="139"/>
    </location>
</feature>
<evidence type="ECO:0000259" key="2">
    <source>
        <dbReference type="Pfam" id="PF04754"/>
    </source>
</evidence>
<protein>
    <recommendedName>
        <fullName evidence="2">Transposase (putative) YhgA-like domain-containing protein</fullName>
    </recommendedName>
</protein>
<dbReference type="Proteomes" id="UP000282597">
    <property type="component" value="Chromosome"/>
</dbReference>
<evidence type="ECO:0000313" key="3">
    <source>
        <dbReference type="EMBL" id="BBE09026.1"/>
    </source>
</evidence>
<dbReference type="RefSeq" id="WP_052393720.1">
    <property type="nucleotide sequence ID" value="NZ_AP018150.1"/>
</dbReference>
<proteinExistence type="inferred from homology"/>
<dbReference type="InterPro" id="IPR051699">
    <property type="entry name" value="Rpn/YhgA-like_nuclease"/>
</dbReference>
<sequence>MKRSLSIPGDALFKKFMSNVTLAKVFLEVYLPTSVKQNCDFNTLQIANGSFVDTHLRQDFSDIVYTLNVAGAPGYIYAVIEHESAVGRLPPFKLLRYQTAVMQQHLDQGNKLLPVVVPLLFYRGQTSSYPGPLDPDELLQSILKYLVKEGKCIDYSQFIQLVIEIASNYREEIMTLGQQLEQKDYQEDYQKGRRETILEIVSNMLATGMPLDRIKELTKLSNRDLAESISAL</sequence>
<dbReference type="PANTHER" id="PTHR34611:SF2">
    <property type="entry name" value="INACTIVE RECOMBINATION-PROMOTING NUCLEASE-LIKE PROTEIN RPNE-RELATED"/>
    <property type="match status" value="1"/>
</dbReference>
<organism evidence="3 4">
    <name type="scientific">Mycoavidus cysteinexigens</name>
    <dbReference type="NCBI Taxonomy" id="1553431"/>
    <lineage>
        <taxon>Bacteria</taxon>
        <taxon>Pseudomonadati</taxon>
        <taxon>Pseudomonadota</taxon>
        <taxon>Betaproteobacteria</taxon>
        <taxon>Burkholderiales</taxon>
        <taxon>Burkholderiaceae</taxon>
        <taxon>Mycoavidus</taxon>
    </lineage>
</organism>
<dbReference type="KEGG" id="mcys:MCB1EB_0865"/>
<dbReference type="AlphaFoldDB" id="A0A2Z6EUD0"/>